<organism evidence="1 2">
    <name type="scientific">Stylosanthes scabra</name>
    <dbReference type="NCBI Taxonomy" id="79078"/>
    <lineage>
        <taxon>Eukaryota</taxon>
        <taxon>Viridiplantae</taxon>
        <taxon>Streptophyta</taxon>
        <taxon>Embryophyta</taxon>
        <taxon>Tracheophyta</taxon>
        <taxon>Spermatophyta</taxon>
        <taxon>Magnoliopsida</taxon>
        <taxon>eudicotyledons</taxon>
        <taxon>Gunneridae</taxon>
        <taxon>Pentapetalae</taxon>
        <taxon>rosids</taxon>
        <taxon>fabids</taxon>
        <taxon>Fabales</taxon>
        <taxon>Fabaceae</taxon>
        <taxon>Papilionoideae</taxon>
        <taxon>50 kb inversion clade</taxon>
        <taxon>dalbergioids sensu lato</taxon>
        <taxon>Dalbergieae</taxon>
        <taxon>Pterocarpus clade</taxon>
        <taxon>Stylosanthes</taxon>
    </lineage>
</organism>
<evidence type="ECO:0000313" key="2">
    <source>
        <dbReference type="Proteomes" id="UP001341840"/>
    </source>
</evidence>
<gene>
    <name evidence="1" type="ORF">PIB30_005600</name>
</gene>
<comment type="caution">
    <text evidence="1">The sequence shown here is derived from an EMBL/GenBank/DDBJ whole genome shotgun (WGS) entry which is preliminary data.</text>
</comment>
<accession>A0ABU6S3V8</accession>
<proteinExistence type="predicted"/>
<sequence length="74" mass="8219">MGLYIVCPRQKIQSMLKAKFTPPPGPFHRNETKALKRWRHPRGGVEAGSAFNAKGANTKSAIMEKTILQKGPLM</sequence>
<dbReference type="EMBL" id="JASCZI010060426">
    <property type="protein sequence ID" value="MED6130944.1"/>
    <property type="molecule type" value="Genomic_DNA"/>
</dbReference>
<name>A0ABU6S3V8_9FABA</name>
<dbReference type="Proteomes" id="UP001341840">
    <property type="component" value="Unassembled WGS sequence"/>
</dbReference>
<keyword evidence="2" id="KW-1185">Reference proteome</keyword>
<protein>
    <submittedName>
        <fullName evidence="1">Uncharacterized protein</fullName>
    </submittedName>
</protein>
<evidence type="ECO:0000313" key="1">
    <source>
        <dbReference type="EMBL" id="MED6130944.1"/>
    </source>
</evidence>
<reference evidence="1 2" key="1">
    <citation type="journal article" date="2023" name="Plants (Basel)">
        <title>Bridging the Gap: Combining Genomics and Transcriptomics Approaches to Understand Stylosanthes scabra, an Orphan Legume from the Brazilian Caatinga.</title>
        <authorList>
            <person name="Ferreira-Neto J.R.C."/>
            <person name="da Silva M.D."/>
            <person name="Binneck E."/>
            <person name="de Melo N.F."/>
            <person name="da Silva R.H."/>
            <person name="de Melo A.L.T.M."/>
            <person name="Pandolfi V."/>
            <person name="Bustamante F.O."/>
            <person name="Brasileiro-Vidal A.C."/>
            <person name="Benko-Iseppon A.M."/>
        </authorList>
    </citation>
    <scope>NUCLEOTIDE SEQUENCE [LARGE SCALE GENOMIC DNA]</scope>
    <source>
        <tissue evidence="1">Leaves</tissue>
    </source>
</reference>